<dbReference type="AlphaFoldDB" id="A0AAV7P8X1"/>
<comment type="caution">
    <text evidence="3">The sequence shown here is derived from an EMBL/GenBank/DDBJ whole genome shotgun (WGS) entry which is preliminary data.</text>
</comment>
<organism evidence="3 4">
    <name type="scientific">Pleurodeles waltl</name>
    <name type="common">Iberian ribbed newt</name>
    <dbReference type="NCBI Taxonomy" id="8319"/>
    <lineage>
        <taxon>Eukaryota</taxon>
        <taxon>Metazoa</taxon>
        <taxon>Chordata</taxon>
        <taxon>Craniata</taxon>
        <taxon>Vertebrata</taxon>
        <taxon>Euteleostomi</taxon>
        <taxon>Amphibia</taxon>
        <taxon>Batrachia</taxon>
        <taxon>Caudata</taxon>
        <taxon>Salamandroidea</taxon>
        <taxon>Salamandridae</taxon>
        <taxon>Pleurodelinae</taxon>
        <taxon>Pleurodeles</taxon>
    </lineage>
</organism>
<sequence>LRLKLYNLHLEENSIEHHTDSYVSGGLIVRRCQPFKIQMTFNRDVSKEDKLQFVIT</sequence>
<dbReference type="InterPro" id="IPR013783">
    <property type="entry name" value="Ig-like_fold"/>
</dbReference>
<evidence type="ECO:0000313" key="4">
    <source>
        <dbReference type="Proteomes" id="UP001066276"/>
    </source>
</evidence>
<feature type="non-terminal residue" evidence="3">
    <location>
        <position position="56"/>
    </location>
</feature>
<reference evidence="3" key="1">
    <citation type="journal article" date="2022" name="bioRxiv">
        <title>Sequencing and chromosome-scale assembly of the giantPleurodeles waltlgenome.</title>
        <authorList>
            <person name="Brown T."/>
            <person name="Elewa A."/>
            <person name="Iarovenko S."/>
            <person name="Subramanian E."/>
            <person name="Araus A.J."/>
            <person name="Petzold A."/>
            <person name="Susuki M."/>
            <person name="Suzuki K.-i.T."/>
            <person name="Hayashi T."/>
            <person name="Toyoda A."/>
            <person name="Oliveira C."/>
            <person name="Osipova E."/>
            <person name="Leigh N.D."/>
            <person name="Simon A."/>
            <person name="Yun M.H."/>
        </authorList>
    </citation>
    <scope>NUCLEOTIDE SEQUENCE</scope>
    <source>
        <strain evidence="3">20211129_DDA</strain>
        <tissue evidence="3">Liver</tissue>
    </source>
</reference>
<proteinExistence type="inferred from homology"/>
<evidence type="ECO:0000259" key="2">
    <source>
        <dbReference type="Pfam" id="PF00868"/>
    </source>
</evidence>
<feature type="non-terminal residue" evidence="3">
    <location>
        <position position="1"/>
    </location>
</feature>
<dbReference type="InterPro" id="IPR014756">
    <property type="entry name" value="Ig_E-set"/>
</dbReference>
<evidence type="ECO:0000256" key="1">
    <source>
        <dbReference type="ARBA" id="ARBA00005968"/>
    </source>
</evidence>
<protein>
    <recommendedName>
        <fullName evidence="2">Transglutaminase N-terminal domain-containing protein</fullName>
    </recommendedName>
</protein>
<feature type="domain" description="Transglutaminase N-terminal" evidence="2">
    <location>
        <begin position="6"/>
        <end position="55"/>
    </location>
</feature>
<dbReference type="SUPFAM" id="SSF81296">
    <property type="entry name" value="E set domains"/>
    <property type="match status" value="1"/>
</dbReference>
<comment type="similarity">
    <text evidence="1">Belongs to the transglutaminase superfamily. Transglutaminase family.</text>
</comment>
<dbReference type="Gene3D" id="2.60.40.10">
    <property type="entry name" value="Immunoglobulins"/>
    <property type="match status" value="1"/>
</dbReference>
<dbReference type="InterPro" id="IPR001102">
    <property type="entry name" value="Transglutaminase_N"/>
</dbReference>
<name>A0AAV7P8X1_PLEWA</name>
<dbReference type="EMBL" id="JANPWB010000011">
    <property type="protein sequence ID" value="KAJ1123926.1"/>
    <property type="molecule type" value="Genomic_DNA"/>
</dbReference>
<dbReference type="Pfam" id="PF00868">
    <property type="entry name" value="Transglut_N"/>
    <property type="match status" value="1"/>
</dbReference>
<accession>A0AAV7P8X1</accession>
<dbReference type="Proteomes" id="UP001066276">
    <property type="component" value="Chromosome 7"/>
</dbReference>
<gene>
    <name evidence="3" type="ORF">NDU88_002393</name>
</gene>
<keyword evidence="4" id="KW-1185">Reference proteome</keyword>
<evidence type="ECO:0000313" key="3">
    <source>
        <dbReference type="EMBL" id="KAJ1123926.1"/>
    </source>
</evidence>